<reference evidence="14" key="1">
    <citation type="submission" date="2012-12" db="EMBL/GenBank/DDBJ databases">
        <authorList>
            <person name="Hellsten U."/>
            <person name="Grimwood J."/>
            <person name="Chapman J.A."/>
            <person name="Shapiro H."/>
            <person name="Aerts A."/>
            <person name="Otillar R.P."/>
            <person name="Terry A.Y."/>
            <person name="Boore J.L."/>
            <person name="Simakov O."/>
            <person name="Marletaz F."/>
            <person name="Cho S.-J."/>
            <person name="Edsinger-Gonzales E."/>
            <person name="Havlak P."/>
            <person name="Kuo D.-H."/>
            <person name="Larsson T."/>
            <person name="Lv J."/>
            <person name="Arendt D."/>
            <person name="Savage R."/>
            <person name="Osoegawa K."/>
            <person name="de Jong P."/>
            <person name="Lindberg D.R."/>
            <person name="Seaver E.C."/>
            <person name="Weisblat D.A."/>
            <person name="Putnam N.H."/>
            <person name="Grigoriev I.V."/>
            <person name="Rokhsar D.S."/>
        </authorList>
    </citation>
    <scope>NUCLEOTIDE SEQUENCE</scope>
    <source>
        <strain evidence="14">I ESC-2004</strain>
    </source>
</reference>
<dbReference type="CDD" id="cd15047">
    <property type="entry name" value="7tmC_GABA-B-like"/>
    <property type="match status" value="1"/>
</dbReference>
<evidence type="ECO:0000313" key="14">
    <source>
        <dbReference type="Proteomes" id="UP000014760"/>
    </source>
</evidence>
<keyword evidence="5 10" id="KW-0472">Membrane</keyword>
<evidence type="ECO:0000256" key="1">
    <source>
        <dbReference type="ARBA" id="ARBA00004141"/>
    </source>
</evidence>
<dbReference type="Proteomes" id="UP000014760">
    <property type="component" value="Unassembled WGS sequence"/>
</dbReference>
<evidence type="ECO:0000256" key="9">
    <source>
        <dbReference type="SAM" id="MobiDB-lite"/>
    </source>
</evidence>
<reference evidence="12 14" key="2">
    <citation type="journal article" date="2013" name="Nature">
        <title>Insights into bilaterian evolution from three spiralian genomes.</title>
        <authorList>
            <person name="Simakov O."/>
            <person name="Marletaz F."/>
            <person name="Cho S.J."/>
            <person name="Edsinger-Gonzales E."/>
            <person name="Havlak P."/>
            <person name="Hellsten U."/>
            <person name="Kuo D.H."/>
            <person name="Larsson T."/>
            <person name="Lv J."/>
            <person name="Arendt D."/>
            <person name="Savage R."/>
            <person name="Osoegawa K."/>
            <person name="de Jong P."/>
            <person name="Grimwood J."/>
            <person name="Chapman J.A."/>
            <person name="Shapiro H."/>
            <person name="Aerts A."/>
            <person name="Otillar R.P."/>
            <person name="Terry A.Y."/>
            <person name="Boore J.L."/>
            <person name="Grigoriev I.V."/>
            <person name="Lindberg D.R."/>
            <person name="Seaver E.C."/>
            <person name="Weisblat D.A."/>
            <person name="Putnam N.H."/>
            <person name="Rokhsar D.S."/>
        </authorList>
    </citation>
    <scope>NUCLEOTIDE SEQUENCE</scope>
    <source>
        <strain evidence="12 14">I ESC-2004</strain>
    </source>
</reference>
<keyword evidence="2 10" id="KW-0812">Transmembrane</keyword>
<evidence type="ECO:0000256" key="2">
    <source>
        <dbReference type="ARBA" id="ARBA00022692"/>
    </source>
</evidence>
<keyword evidence="8" id="KW-0807">Transducer</keyword>
<dbReference type="GO" id="GO:0038039">
    <property type="term" value="C:G protein-coupled receptor heterodimeric complex"/>
    <property type="evidence" value="ECO:0007669"/>
    <property type="project" value="TreeGrafter"/>
</dbReference>
<dbReference type="EnsemblMetazoa" id="CapteT200435">
    <property type="protein sequence ID" value="CapteP200435"/>
    <property type="gene ID" value="CapteG200435"/>
</dbReference>
<gene>
    <name evidence="12" type="ORF">CAPTEDRAFT_200435</name>
</gene>
<dbReference type="InterPro" id="IPR017978">
    <property type="entry name" value="GPCR_3_C"/>
</dbReference>
<dbReference type="Pfam" id="PF00003">
    <property type="entry name" value="7tm_3"/>
    <property type="match status" value="1"/>
</dbReference>
<keyword evidence="3 10" id="KW-1133">Transmembrane helix</keyword>
<keyword evidence="14" id="KW-1185">Reference proteome</keyword>
<evidence type="ECO:0000313" key="13">
    <source>
        <dbReference type="EnsemblMetazoa" id="CapteP200435"/>
    </source>
</evidence>
<evidence type="ECO:0000256" key="6">
    <source>
        <dbReference type="ARBA" id="ARBA00023170"/>
    </source>
</evidence>
<evidence type="ECO:0000256" key="10">
    <source>
        <dbReference type="SAM" id="Phobius"/>
    </source>
</evidence>
<evidence type="ECO:0000256" key="5">
    <source>
        <dbReference type="ARBA" id="ARBA00023136"/>
    </source>
</evidence>
<evidence type="ECO:0000256" key="7">
    <source>
        <dbReference type="ARBA" id="ARBA00023180"/>
    </source>
</evidence>
<feature type="transmembrane region" description="Helical" evidence="10">
    <location>
        <begin position="114"/>
        <end position="135"/>
    </location>
</feature>
<keyword evidence="6" id="KW-0675">Receptor</keyword>
<evidence type="ECO:0000259" key="11">
    <source>
        <dbReference type="PROSITE" id="PS50259"/>
    </source>
</evidence>
<feature type="region of interest" description="Disordered" evidence="9">
    <location>
        <begin position="286"/>
        <end position="308"/>
    </location>
</feature>
<keyword evidence="4" id="KW-0297">G-protein coupled receptor</keyword>
<reference evidence="13" key="3">
    <citation type="submission" date="2015-06" db="UniProtKB">
        <authorList>
            <consortium name="EnsemblMetazoa"/>
        </authorList>
    </citation>
    <scope>IDENTIFICATION</scope>
</reference>
<feature type="transmembrane region" description="Helical" evidence="10">
    <location>
        <begin position="171"/>
        <end position="193"/>
    </location>
</feature>
<dbReference type="GO" id="GO:0007214">
    <property type="term" value="P:gamma-aminobutyric acid signaling pathway"/>
    <property type="evidence" value="ECO:0007669"/>
    <property type="project" value="TreeGrafter"/>
</dbReference>
<feature type="transmembrane region" description="Helical" evidence="10">
    <location>
        <begin position="41"/>
        <end position="59"/>
    </location>
</feature>
<dbReference type="EMBL" id="AMQN01007978">
    <property type="status" value="NOT_ANNOTATED_CDS"/>
    <property type="molecule type" value="Genomic_DNA"/>
</dbReference>
<dbReference type="EMBL" id="KB301890">
    <property type="protein sequence ID" value="ELU05003.1"/>
    <property type="molecule type" value="Genomic_DNA"/>
</dbReference>
<comment type="subcellular location">
    <subcellularLocation>
        <location evidence="1">Membrane</location>
        <topology evidence="1">Multi-pass membrane protein</topology>
    </subcellularLocation>
</comment>
<feature type="transmembrane region" description="Helical" evidence="10">
    <location>
        <begin position="71"/>
        <end position="93"/>
    </location>
</feature>
<feature type="transmembrane region" description="Helical" evidence="10">
    <location>
        <begin position="237"/>
        <end position="258"/>
    </location>
</feature>
<organism evidence="12">
    <name type="scientific">Capitella teleta</name>
    <name type="common">Polychaete worm</name>
    <dbReference type="NCBI Taxonomy" id="283909"/>
    <lineage>
        <taxon>Eukaryota</taxon>
        <taxon>Metazoa</taxon>
        <taxon>Spiralia</taxon>
        <taxon>Lophotrochozoa</taxon>
        <taxon>Annelida</taxon>
        <taxon>Polychaeta</taxon>
        <taxon>Sedentaria</taxon>
        <taxon>Scolecida</taxon>
        <taxon>Capitellidae</taxon>
        <taxon>Capitella</taxon>
    </lineage>
</organism>
<evidence type="ECO:0000256" key="8">
    <source>
        <dbReference type="ARBA" id="ARBA00023224"/>
    </source>
</evidence>
<dbReference type="PANTHER" id="PTHR10519:SF74">
    <property type="entry name" value="GAMMA-AMINOBUTYRIC ACID TYPE B RECEPTOR SUBUNIT 2"/>
    <property type="match status" value="1"/>
</dbReference>
<evidence type="ECO:0000256" key="3">
    <source>
        <dbReference type="ARBA" id="ARBA00022989"/>
    </source>
</evidence>
<sequence length="308" mass="34038">MNILKHLVAFFNLSYKTLLDVYSADSKYGLIKLSSPRINSLIAFGCGLSYASVLMYGAHTAETVPSDYLCMTRVVVLVYGFSFAFGGMFSKTWRVHVLFTNKKMSRKIVKDAHLFAIVFGLILIDTLLLVAWLLINPLHWDLTELPDELNENDPGLVIRPRVYVCSSENSVYWSGVMYGMKALLVIFGIFFAWETRKVTIEALNDSRQIGLCVYNVMIMSAVGVPLVSLLSVHQVSIAYGVTALAIFLGATTTLVLVFGSKMLHVLQNGNRVEDVLPFASKLRTQTRTLGPSDPSHVTQAGSSHTGTI</sequence>
<dbReference type="HOGENOM" id="CLU_068760_0_0_1"/>
<dbReference type="PANTHER" id="PTHR10519">
    <property type="entry name" value="GABA-B RECEPTOR"/>
    <property type="match status" value="1"/>
</dbReference>
<protein>
    <recommendedName>
        <fullName evidence="11">G-protein coupled receptors family 3 profile domain-containing protein</fullName>
    </recommendedName>
</protein>
<name>R7UFY3_CAPTE</name>
<dbReference type="GO" id="GO:0004965">
    <property type="term" value="F:G protein-coupled GABA receptor activity"/>
    <property type="evidence" value="ECO:0007669"/>
    <property type="project" value="InterPro"/>
</dbReference>
<feature type="domain" description="G-protein coupled receptors family 3 profile" evidence="11">
    <location>
        <begin position="65"/>
        <end position="271"/>
    </location>
</feature>
<keyword evidence="7" id="KW-0325">Glycoprotein</keyword>
<dbReference type="OrthoDB" id="2150267at2759"/>
<dbReference type="PRINTS" id="PR01176">
    <property type="entry name" value="GABABRECEPTR"/>
</dbReference>
<accession>R7UFY3</accession>
<evidence type="ECO:0000313" key="12">
    <source>
        <dbReference type="EMBL" id="ELU05003.1"/>
    </source>
</evidence>
<dbReference type="InterPro" id="IPR002455">
    <property type="entry name" value="GPCR3_GABA-B"/>
</dbReference>
<feature type="transmembrane region" description="Helical" evidence="10">
    <location>
        <begin position="213"/>
        <end position="231"/>
    </location>
</feature>
<dbReference type="PROSITE" id="PS50259">
    <property type="entry name" value="G_PROTEIN_RECEP_F3_4"/>
    <property type="match status" value="1"/>
</dbReference>
<dbReference type="OMA" id="MCTIRIW"/>
<proteinExistence type="predicted"/>
<dbReference type="STRING" id="283909.R7UFY3"/>
<evidence type="ECO:0000256" key="4">
    <source>
        <dbReference type="ARBA" id="ARBA00023040"/>
    </source>
</evidence>
<dbReference type="AlphaFoldDB" id="R7UFY3"/>